<evidence type="ECO:0000313" key="4">
    <source>
        <dbReference type="Proteomes" id="UP000678374"/>
    </source>
</evidence>
<evidence type="ECO:0000256" key="2">
    <source>
        <dbReference type="SAM" id="SignalP"/>
    </source>
</evidence>
<dbReference type="AlphaFoldDB" id="A0A941BKZ3"/>
<feature type="chain" id="PRO_5037555721" evidence="2">
    <location>
        <begin position="48"/>
        <end position="360"/>
    </location>
</feature>
<gene>
    <name evidence="3" type="ORF">KAK06_15800</name>
</gene>
<keyword evidence="4" id="KW-1185">Reference proteome</keyword>
<protein>
    <submittedName>
        <fullName evidence="3">Type 1 fimbrial protein</fullName>
    </submittedName>
</protein>
<sequence>MNTRTQGWRFGAFTLQLGNALWLAVQSARIACIALALSTLTCSPAFANCAAGSITITASPSLATIGVPPTATVGTVLWSGTLTVVSSCPTAGNVARNIMVYAGTPGYSDIWVNQPNLELIATGAPSYVIDTPTTCSFNYATTTPYHYLTNFTYTVTNGTCRITLSQPVSIRVKALPVPTSGSLGSQMKYPPAYNTVPGWVQHSDYFSPIYAAPTGGVLVPTGVCTLSPGDANQTVTLPATSPGVLNVAGATAGATPFSLNLTGCTRPGGTYNVNAYWSFTQGLAADQIANSASSGAASNVVLQILDGSNTPVSNGSYSSLGTVTSAGQNLNNTYSARYYATGAATAGAVQGVATFNLVYN</sequence>
<dbReference type="RefSeq" id="WP_210803091.1">
    <property type="nucleotide sequence ID" value="NZ_JAGQDE010000014.1"/>
</dbReference>
<dbReference type="GO" id="GO:0009289">
    <property type="term" value="C:pilus"/>
    <property type="evidence" value="ECO:0007669"/>
    <property type="project" value="InterPro"/>
</dbReference>
<dbReference type="PANTHER" id="PTHR33420">
    <property type="entry name" value="FIMBRIAL SUBUNIT ELFA-RELATED"/>
    <property type="match status" value="1"/>
</dbReference>
<dbReference type="InterPro" id="IPR036937">
    <property type="entry name" value="Adhesion_dom_fimbrial_sf"/>
</dbReference>
<proteinExistence type="predicted"/>
<dbReference type="EMBL" id="JAGQDE010000014">
    <property type="protein sequence ID" value="MBQ0960418.1"/>
    <property type="molecule type" value="Genomic_DNA"/>
</dbReference>
<dbReference type="InterPro" id="IPR050263">
    <property type="entry name" value="Bact_Fimbrial_Adh_Pro"/>
</dbReference>
<comment type="caution">
    <text evidence="3">The sequence shown here is derived from an EMBL/GenBank/DDBJ whole genome shotgun (WGS) entry which is preliminary data.</text>
</comment>
<organism evidence="3 4">
    <name type="scientific">Ideonella aquatica</name>
    <dbReference type="NCBI Taxonomy" id="2824119"/>
    <lineage>
        <taxon>Bacteria</taxon>
        <taxon>Pseudomonadati</taxon>
        <taxon>Pseudomonadota</taxon>
        <taxon>Betaproteobacteria</taxon>
        <taxon>Burkholderiales</taxon>
        <taxon>Sphaerotilaceae</taxon>
        <taxon>Ideonella</taxon>
    </lineage>
</organism>
<dbReference type="SUPFAM" id="SSF49401">
    <property type="entry name" value="Bacterial adhesins"/>
    <property type="match status" value="1"/>
</dbReference>
<reference evidence="3" key="1">
    <citation type="submission" date="2021-04" db="EMBL/GenBank/DDBJ databases">
        <title>The genome sequence of Ideonella sp. 4Y11.</title>
        <authorList>
            <person name="Liu Y."/>
        </authorList>
    </citation>
    <scope>NUCLEOTIDE SEQUENCE</scope>
    <source>
        <strain evidence="3">4Y11</strain>
    </source>
</reference>
<feature type="signal peptide" evidence="2">
    <location>
        <begin position="1"/>
        <end position="47"/>
    </location>
</feature>
<evidence type="ECO:0000256" key="1">
    <source>
        <dbReference type="ARBA" id="ARBA00022729"/>
    </source>
</evidence>
<dbReference type="Gene3D" id="2.60.40.1090">
    <property type="entry name" value="Fimbrial-type adhesion domain"/>
    <property type="match status" value="1"/>
</dbReference>
<accession>A0A941BKZ3</accession>
<dbReference type="Proteomes" id="UP000678374">
    <property type="component" value="Unassembled WGS sequence"/>
</dbReference>
<dbReference type="GO" id="GO:0043709">
    <property type="term" value="P:cell adhesion involved in single-species biofilm formation"/>
    <property type="evidence" value="ECO:0007669"/>
    <property type="project" value="TreeGrafter"/>
</dbReference>
<keyword evidence="1 2" id="KW-0732">Signal</keyword>
<dbReference type="InterPro" id="IPR008966">
    <property type="entry name" value="Adhesion_dom_sf"/>
</dbReference>
<name>A0A941BKZ3_9BURK</name>
<evidence type="ECO:0000313" key="3">
    <source>
        <dbReference type="EMBL" id="MBQ0960418.1"/>
    </source>
</evidence>
<dbReference type="PANTHER" id="PTHR33420:SF3">
    <property type="entry name" value="FIMBRIAL SUBUNIT ELFA"/>
    <property type="match status" value="1"/>
</dbReference>